<gene>
    <name evidence="7" type="ORF">CfE428DRAFT_4441</name>
</gene>
<keyword evidence="2 5" id="KW-0812">Transmembrane</keyword>
<sequence length="161" mass="17253">MKTPRLSLSRKSLVYPIRTTIAAVLALLVARTLGFREIYWAPISAVIVVQSDFGSSLLMSWHRLAGTALGVSVGALFAEFLGRSALVFGCGVLGVGVLSAVLRLDRPANRFAAIAFTIVLLVPYAKPPWVVALHRFIEVSAGILAGLVLTAVWPEPRTKNA</sequence>
<protein>
    <submittedName>
        <fullName evidence="7">Membrane protein-like protein</fullName>
    </submittedName>
</protein>
<proteinExistence type="predicted"/>
<reference evidence="7 8" key="1">
    <citation type="journal article" date="2011" name="J. Bacteriol.">
        <title>Genome sequence of Chthoniobacter flavus Ellin428, an aerobic heterotrophic soil bacterium.</title>
        <authorList>
            <person name="Kant R."/>
            <person name="van Passel M.W."/>
            <person name="Palva A."/>
            <person name="Lucas S."/>
            <person name="Lapidus A."/>
            <person name="Glavina Del Rio T."/>
            <person name="Dalin E."/>
            <person name="Tice H."/>
            <person name="Bruce D."/>
            <person name="Goodwin L."/>
            <person name="Pitluck S."/>
            <person name="Larimer F.W."/>
            <person name="Land M.L."/>
            <person name="Hauser L."/>
            <person name="Sangwan P."/>
            <person name="de Vos W.M."/>
            <person name="Janssen P.H."/>
            <person name="Smidt H."/>
        </authorList>
    </citation>
    <scope>NUCLEOTIDE SEQUENCE [LARGE SCALE GENOMIC DNA]</scope>
    <source>
        <strain evidence="7 8">Ellin428</strain>
    </source>
</reference>
<dbReference type="RefSeq" id="WP_006981764.1">
    <property type="nucleotide sequence ID" value="NZ_ABVL01000015.1"/>
</dbReference>
<feature type="transmembrane region" description="Helical" evidence="5">
    <location>
        <begin position="136"/>
        <end position="153"/>
    </location>
</feature>
<dbReference type="PANTHER" id="PTHR47804">
    <property type="entry name" value="60S RIBOSOMAL PROTEIN L19"/>
    <property type="match status" value="1"/>
</dbReference>
<dbReference type="Proteomes" id="UP000005824">
    <property type="component" value="Unassembled WGS sequence"/>
</dbReference>
<dbReference type="GO" id="GO:0016020">
    <property type="term" value="C:membrane"/>
    <property type="evidence" value="ECO:0007669"/>
    <property type="project" value="UniProtKB-SubCell"/>
</dbReference>
<keyword evidence="3 5" id="KW-1133">Transmembrane helix</keyword>
<dbReference type="EMBL" id="ABVL01000015">
    <property type="protein sequence ID" value="EDY18011.1"/>
    <property type="molecule type" value="Genomic_DNA"/>
</dbReference>
<evidence type="ECO:0000256" key="2">
    <source>
        <dbReference type="ARBA" id="ARBA00022692"/>
    </source>
</evidence>
<dbReference type="InterPro" id="IPR052430">
    <property type="entry name" value="IVT-Associated"/>
</dbReference>
<dbReference type="InterPro" id="IPR049453">
    <property type="entry name" value="Memb_transporter_dom"/>
</dbReference>
<comment type="subcellular location">
    <subcellularLocation>
        <location evidence="1">Membrane</location>
        <topology evidence="1">Multi-pass membrane protein</topology>
    </subcellularLocation>
</comment>
<feature type="transmembrane region" description="Helical" evidence="5">
    <location>
        <begin position="85"/>
        <end position="102"/>
    </location>
</feature>
<dbReference type="AlphaFoldDB" id="B4D6A2"/>
<dbReference type="InParanoid" id="B4D6A2"/>
<evidence type="ECO:0000256" key="3">
    <source>
        <dbReference type="ARBA" id="ARBA00022989"/>
    </source>
</evidence>
<accession>B4D6A2</accession>
<name>B4D6A2_9BACT</name>
<evidence type="ECO:0000259" key="6">
    <source>
        <dbReference type="Pfam" id="PF13515"/>
    </source>
</evidence>
<evidence type="ECO:0000313" key="7">
    <source>
        <dbReference type="EMBL" id="EDY18011.1"/>
    </source>
</evidence>
<evidence type="ECO:0000313" key="8">
    <source>
        <dbReference type="Proteomes" id="UP000005824"/>
    </source>
</evidence>
<evidence type="ECO:0000256" key="1">
    <source>
        <dbReference type="ARBA" id="ARBA00004141"/>
    </source>
</evidence>
<organism evidence="7 8">
    <name type="scientific">Chthoniobacter flavus Ellin428</name>
    <dbReference type="NCBI Taxonomy" id="497964"/>
    <lineage>
        <taxon>Bacteria</taxon>
        <taxon>Pseudomonadati</taxon>
        <taxon>Verrucomicrobiota</taxon>
        <taxon>Spartobacteria</taxon>
        <taxon>Chthoniobacterales</taxon>
        <taxon>Chthoniobacteraceae</taxon>
        <taxon>Chthoniobacter</taxon>
    </lineage>
</organism>
<feature type="domain" description="Integral membrane bound transporter" evidence="6">
    <location>
        <begin position="25"/>
        <end position="148"/>
    </location>
</feature>
<evidence type="ECO:0000256" key="5">
    <source>
        <dbReference type="SAM" id="Phobius"/>
    </source>
</evidence>
<keyword evidence="8" id="KW-1185">Reference proteome</keyword>
<dbReference type="eggNOG" id="COG4129">
    <property type="taxonomic scope" value="Bacteria"/>
</dbReference>
<dbReference type="PANTHER" id="PTHR47804:SF3">
    <property type="entry name" value="PROTEIN BRE4"/>
    <property type="match status" value="1"/>
</dbReference>
<evidence type="ECO:0000256" key="4">
    <source>
        <dbReference type="ARBA" id="ARBA00023136"/>
    </source>
</evidence>
<dbReference type="Pfam" id="PF13515">
    <property type="entry name" value="FUSC_2"/>
    <property type="match status" value="1"/>
</dbReference>
<feature type="transmembrane region" description="Helical" evidence="5">
    <location>
        <begin position="108"/>
        <end position="124"/>
    </location>
</feature>
<comment type="caution">
    <text evidence="7">The sequence shown here is derived from an EMBL/GenBank/DDBJ whole genome shotgun (WGS) entry which is preliminary data.</text>
</comment>
<dbReference type="STRING" id="497964.CfE428DRAFT_4441"/>
<keyword evidence="4 5" id="KW-0472">Membrane</keyword>